<comment type="caution">
    <text evidence="3">The sequence shown here is derived from an EMBL/GenBank/DDBJ whole genome shotgun (WGS) entry which is preliminary data.</text>
</comment>
<proteinExistence type="inferred from homology"/>
<sequence>MAGQFEGKVAIVTGGSSGIGKATAIAFGQAGAKVVVADIREQEGEQTVNQIKQLGSEAIFVKTDVAQESAVQALMSKTVETYNRLDYAFNNAGIEGKNAPLHEQSVENFDRLIAINLRGVFLCMKYEIIQMLAQGGGVIVNNSSTGGLVGYPSIGPYIASKHAVMGLTKSAALDYAQSCIRINAVNPGTIDTAMMSRYIQASDDPETARQQLATSAPMKRMGKPEEIASTVLFLCSSAASYITGQSLVVDGGYIAT</sequence>
<accession>A0A8J6XML5</accession>
<gene>
    <name evidence="3" type="ORF">ICL16_29025</name>
</gene>
<dbReference type="NCBIfam" id="NF005559">
    <property type="entry name" value="PRK07231.1"/>
    <property type="match status" value="1"/>
</dbReference>
<keyword evidence="4" id="KW-1185">Reference proteome</keyword>
<dbReference type="RefSeq" id="WP_190835049.1">
    <property type="nucleotide sequence ID" value="NZ_CAWPPI010000086.1"/>
</dbReference>
<evidence type="ECO:0000313" key="3">
    <source>
        <dbReference type="EMBL" id="MBD2775992.1"/>
    </source>
</evidence>
<reference evidence="3" key="1">
    <citation type="submission" date="2020-09" db="EMBL/GenBank/DDBJ databases">
        <title>Iningainema tapete sp. nov. (Scytonemataceae, Cyanobacteria) from greenhouses in central Florida (USA) produces two types of nodularin with biosynthetic potential for microcystin-LR and anabaenopeptins.</title>
        <authorList>
            <person name="Berthold D.E."/>
            <person name="Lefler F.W."/>
            <person name="Huang I.-S."/>
            <person name="Abdulla H."/>
            <person name="Zimba P.V."/>
            <person name="Laughinghouse H.D. IV."/>
        </authorList>
    </citation>
    <scope>NUCLEOTIDE SEQUENCE</scope>
    <source>
        <strain evidence="3">BLCCT55</strain>
    </source>
</reference>
<dbReference type="NCBIfam" id="NF004818">
    <property type="entry name" value="PRK06172.1"/>
    <property type="match status" value="1"/>
</dbReference>
<dbReference type="InterPro" id="IPR002347">
    <property type="entry name" value="SDR_fam"/>
</dbReference>
<dbReference type="Pfam" id="PF13561">
    <property type="entry name" value="adh_short_C2"/>
    <property type="match status" value="1"/>
</dbReference>
<dbReference type="CDD" id="cd05233">
    <property type="entry name" value="SDR_c"/>
    <property type="match status" value="1"/>
</dbReference>
<dbReference type="SUPFAM" id="SSF51735">
    <property type="entry name" value="NAD(P)-binding Rossmann-fold domains"/>
    <property type="match status" value="1"/>
</dbReference>
<dbReference type="GO" id="GO:0016491">
    <property type="term" value="F:oxidoreductase activity"/>
    <property type="evidence" value="ECO:0007669"/>
    <property type="project" value="UniProtKB-KW"/>
</dbReference>
<dbReference type="FunFam" id="3.40.50.720:FF:000084">
    <property type="entry name" value="Short-chain dehydrogenase reductase"/>
    <property type="match status" value="1"/>
</dbReference>
<evidence type="ECO:0000256" key="2">
    <source>
        <dbReference type="ARBA" id="ARBA00023002"/>
    </source>
</evidence>
<dbReference type="InterPro" id="IPR036291">
    <property type="entry name" value="NAD(P)-bd_dom_sf"/>
</dbReference>
<evidence type="ECO:0000313" key="4">
    <source>
        <dbReference type="Proteomes" id="UP000629098"/>
    </source>
</evidence>
<dbReference type="PANTHER" id="PTHR24321:SF11">
    <property type="entry name" value="BLR0893 PROTEIN"/>
    <property type="match status" value="1"/>
</dbReference>
<dbReference type="AlphaFoldDB" id="A0A8J6XML5"/>
<protein>
    <submittedName>
        <fullName evidence="3">SDR family oxidoreductase</fullName>
    </submittedName>
</protein>
<comment type="similarity">
    <text evidence="1">Belongs to the short-chain dehydrogenases/reductases (SDR) family.</text>
</comment>
<dbReference type="EMBL" id="JACXAE010000086">
    <property type="protein sequence ID" value="MBD2775992.1"/>
    <property type="molecule type" value="Genomic_DNA"/>
</dbReference>
<dbReference type="PRINTS" id="PR00080">
    <property type="entry name" value="SDRFAMILY"/>
</dbReference>
<dbReference type="Proteomes" id="UP000629098">
    <property type="component" value="Unassembled WGS sequence"/>
</dbReference>
<dbReference type="PANTHER" id="PTHR24321">
    <property type="entry name" value="DEHYDROGENASES, SHORT CHAIN"/>
    <property type="match status" value="1"/>
</dbReference>
<evidence type="ECO:0000256" key="1">
    <source>
        <dbReference type="ARBA" id="ARBA00006484"/>
    </source>
</evidence>
<dbReference type="PRINTS" id="PR00081">
    <property type="entry name" value="GDHRDH"/>
</dbReference>
<dbReference type="Gene3D" id="3.40.50.720">
    <property type="entry name" value="NAD(P)-binding Rossmann-like Domain"/>
    <property type="match status" value="1"/>
</dbReference>
<organism evidence="3 4">
    <name type="scientific">Iningainema tapete BLCC-T55</name>
    <dbReference type="NCBI Taxonomy" id="2748662"/>
    <lineage>
        <taxon>Bacteria</taxon>
        <taxon>Bacillati</taxon>
        <taxon>Cyanobacteriota</taxon>
        <taxon>Cyanophyceae</taxon>
        <taxon>Nostocales</taxon>
        <taxon>Scytonemataceae</taxon>
        <taxon>Iningainema tapete</taxon>
    </lineage>
</organism>
<name>A0A8J6XML5_9CYAN</name>
<keyword evidence="2" id="KW-0560">Oxidoreductase</keyword>